<dbReference type="RefSeq" id="WP_254607829.1">
    <property type="nucleotide sequence ID" value="NZ_CABVQG010000021.1"/>
</dbReference>
<evidence type="ECO:0000313" key="2">
    <source>
        <dbReference type="Proteomes" id="UP000494120"/>
    </source>
</evidence>
<evidence type="ECO:0000313" key="1">
    <source>
        <dbReference type="EMBL" id="VWD01809.1"/>
    </source>
</evidence>
<accession>A0ABY6XXT8</accession>
<gene>
    <name evidence="1" type="ORF">BLA17378_05290</name>
</gene>
<keyword evidence="2" id="KW-1185">Reference proteome</keyword>
<name>A0ABY6XXT8_9BURK</name>
<dbReference type="EMBL" id="CABVQG010000021">
    <property type="protein sequence ID" value="VWD01809.1"/>
    <property type="molecule type" value="Genomic_DNA"/>
</dbReference>
<reference evidence="1 2" key="1">
    <citation type="submission" date="2019-09" db="EMBL/GenBank/DDBJ databases">
        <authorList>
            <person name="Depoorter E."/>
        </authorList>
    </citation>
    <scope>NUCLEOTIDE SEQUENCE [LARGE SCALE GENOMIC DNA]</scope>
    <source>
        <strain evidence="1 2">R-17378</strain>
    </source>
</reference>
<sequence length="120" mass="12583">MNEIKHTPGPWGISAESPTIIKQFDLMGETPVIIGSATGYTGSPFFPSEAEAVGNALHFAASFDMAEALELIAAEDDAARHNGKPLLTSGVRLALDAALIKAGRKAAPEKMRHITIAGVD</sequence>
<dbReference type="Proteomes" id="UP000494120">
    <property type="component" value="Unassembled WGS sequence"/>
</dbReference>
<proteinExistence type="predicted"/>
<protein>
    <submittedName>
        <fullName evidence="1">Acetyl-CoA carboxylase</fullName>
    </submittedName>
</protein>
<organism evidence="1 2">
    <name type="scientific">Burkholderia aenigmatica</name>
    <dbReference type="NCBI Taxonomy" id="2015348"/>
    <lineage>
        <taxon>Bacteria</taxon>
        <taxon>Pseudomonadati</taxon>
        <taxon>Pseudomonadota</taxon>
        <taxon>Betaproteobacteria</taxon>
        <taxon>Burkholderiales</taxon>
        <taxon>Burkholderiaceae</taxon>
        <taxon>Burkholderia</taxon>
        <taxon>Burkholderia cepacia complex</taxon>
    </lineage>
</organism>
<comment type="caution">
    <text evidence="1">The sequence shown here is derived from an EMBL/GenBank/DDBJ whole genome shotgun (WGS) entry which is preliminary data.</text>
</comment>